<evidence type="ECO:0000256" key="2">
    <source>
        <dbReference type="ARBA" id="ARBA00022723"/>
    </source>
</evidence>
<evidence type="ECO:0000259" key="15">
    <source>
        <dbReference type="PROSITE" id="PS51194"/>
    </source>
</evidence>
<dbReference type="PROSITE" id="PS50016">
    <property type="entry name" value="ZF_PHD_2"/>
    <property type="match status" value="1"/>
</dbReference>
<dbReference type="CDD" id="cd18793">
    <property type="entry name" value="SF2_C_SNF"/>
    <property type="match status" value="1"/>
</dbReference>
<comment type="subcellular location">
    <subcellularLocation>
        <location evidence="1">Nucleus</location>
    </subcellularLocation>
</comment>
<evidence type="ECO:0000256" key="7">
    <source>
        <dbReference type="ARBA" id="ARBA00022833"/>
    </source>
</evidence>
<accession>A0AA38CNZ9</accession>
<dbReference type="GO" id="GO:0005634">
    <property type="term" value="C:nucleus"/>
    <property type="evidence" value="ECO:0007669"/>
    <property type="project" value="UniProtKB-SubCell"/>
</dbReference>
<evidence type="ECO:0000256" key="8">
    <source>
        <dbReference type="ARBA" id="ARBA00022840"/>
    </source>
</evidence>
<dbReference type="InterPro" id="IPR019787">
    <property type="entry name" value="Znf_PHD-finger"/>
</dbReference>
<feature type="region of interest" description="Disordered" evidence="12">
    <location>
        <begin position="978"/>
        <end position="1004"/>
    </location>
</feature>
<dbReference type="InterPro" id="IPR056882">
    <property type="entry name" value="MOM1_dom"/>
</dbReference>
<dbReference type="OMA" id="HLHNRWI"/>
<keyword evidence="2" id="KW-0479">Metal-binding</keyword>
<keyword evidence="4" id="KW-0547">Nucleotide-binding</keyword>
<dbReference type="GO" id="GO:0005524">
    <property type="term" value="F:ATP binding"/>
    <property type="evidence" value="ECO:0007669"/>
    <property type="project" value="UniProtKB-KW"/>
</dbReference>
<evidence type="ECO:0000256" key="10">
    <source>
        <dbReference type="PROSITE-ProRule" id="PRU00146"/>
    </source>
</evidence>
<dbReference type="PROSITE" id="PS51192">
    <property type="entry name" value="HELICASE_ATP_BIND_1"/>
    <property type="match status" value="1"/>
</dbReference>
<dbReference type="Pfam" id="PF25029">
    <property type="entry name" value="MOM1"/>
    <property type="match status" value="1"/>
</dbReference>
<feature type="region of interest" description="Disordered" evidence="12">
    <location>
        <begin position="1"/>
        <end position="51"/>
    </location>
</feature>
<evidence type="ECO:0000256" key="9">
    <source>
        <dbReference type="ARBA" id="ARBA00023242"/>
    </source>
</evidence>
<keyword evidence="5 10" id="KW-0863">Zinc-finger</keyword>
<gene>
    <name evidence="16" type="ORF">KI387_011917</name>
</gene>
<dbReference type="InterPro" id="IPR049730">
    <property type="entry name" value="SNF2/RAD54-like_C"/>
</dbReference>
<comment type="caution">
    <text evidence="16">The sequence shown here is derived from an EMBL/GenBank/DDBJ whole genome shotgun (WGS) entry which is preliminary data.</text>
</comment>
<feature type="compositionally biased region" description="Basic and acidic residues" evidence="12">
    <location>
        <begin position="1290"/>
        <end position="1307"/>
    </location>
</feature>
<keyword evidence="8" id="KW-0067">ATP-binding</keyword>
<dbReference type="InterPro" id="IPR000953">
    <property type="entry name" value="Chromo/chromo_shadow_dom"/>
</dbReference>
<dbReference type="InterPro" id="IPR000330">
    <property type="entry name" value="SNF2_N"/>
</dbReference>
<feature type="coiled-coil region" evidence="11">
    <location>
        <begin position="1784"/>
        <end position="1811"/>
    </location>
</feature>
<dbReference type="Proteomes" id="UP000824469">
    <property type="component" value="Unassembled WGS sequence"/>
</dbReference>
<dbReference type="InterPro" id="IPR016197">
    <property type="entry name" value="Chromo-like_dom_sf"/>
</dbReference>
<keyword evidence="17" id="KW-1185">Reference proteome</keyword>
<dbReference type="GO" id="GO:0008270">
    <property type="term" value="F:zinc ion binding"/>
    <property type="evidence" value="ECO:0007669"/>
    <property type="project" value="UniProtKB-KW"/>
</dbReference>
<dbReference type="PANTHER" id="PTHR45623">
    <property type="entry name" value="CHROMODOMAIN-HELICASE-DNA-BINDING PROTEIN 3-RELATED-RELATED"/>
    <property type="match status" value="1"/>
</dbReference>
<dbReference type="GO" id="GO:0003677">
    <property type="term" value="F:DNA binding"/>
    <property type="evidence" value="ECO:0007669"/>
    <property type="project" value="TreeGrafter"/>
</dbReference>
<evidence type="ECO:0000259" key="14">
    <source>
        <dbReference type="PROSITE" id="PS51192"/>
    </source>
</evidence>
<dbReference type="EMBL" id="JAHRHJ020000009">
    <property type="protein sequence ID" value="KAH9300334.1"/>
    <property type="molecule type" value="Genomic_DNA"/>
</dbReference>
<dbReference type="GO" id="GO:0003682">
    <property type="term" value="F:chromatin binding"/>
    <property type="evidence" value="ECO:0007669"/>
    <property type="project" value="TreeGrafter"/>
</dbReference>
<dbReference type="Pfam" id="PF00271">
    <property type="entry name" value="Helicase_C"/>
    <property type="match status" value="1"/>
</dbReference>
<evidence type="ECO:0000256" key="4">
    <source>
        <dbReference type="ARBA" id="ARBA00022741"/>
    </source>
</evidence>
<dbReference type="Pfam" id="PF00628">
    <property type="entry name" value="PHD"/>
    <property type="match status" value="1"/>
</dbReference>
<dbReference type="Gene3D" id="2.40.50.40">
    <property type="match status" value="2"/>
</dbReference>
<dbReference type="InterPro" id="IPR014001">
    <property type="entry name" value="Helicase_ATP-bd"/>
</dbReference>
<dbReference type="Pfam" id="PF00385">
    <property type="entry name" value="Chromo"/>
    <property type="match status" value="1"/>
</dbReference>
<dbReference type="Gene3D" id="6.10.250.1310">
    <property type="match status" value="1"/>
</dbReference>
<keyword evidence="9" id="KW-0539">Nucleus</keyword>
<evidence type="ECO:0000256" key="12">
    <source>
        <dbReference type="SAM" id="MobiDB-lite"/>
    </source>
</evidence>
<evidence type="ECO:0000313" key="17">
    <source>
        <dbReference type="Proteomes" id="UP000824469"/>
    </source>
</evidence>
<evidence type="ECO:0000256" key="11">
    <source>
        <dbReference type="SAM" id="Coils"/>
    </source>
</evidence>
<keyword evidence="11" id="KW-0175">Coiled coil</keyword>
<keyword evidence="6" id="KW-0378">Hydrolase</keyword>
<dbReference type="Gene3D" id="3.40.50.10810">
    <property type="entry name" value="Tandem AAA-ATPase domain"/>
    <property type="match status" value="1"/>
</dbReference>
<dbReference type="PANTHER" id="PTHR45623:SF13">
    <property type="entry name" value="HELICASE PROTEIN MOM1"/>
    <property type="match status" value="1"/>
</dbReference>
<dbReference type="InterPro" id="IPR013083">
    <property type="entry name" value="Znf_RING/FYVE/PHD"/>
</dbReference>
<feature type="compositionally biased region" description="Polar residues" evidence="12">
    <location>
        <begin position="1130"/>
        <end position="1140"/>
    </location>
</feature>
<feature type="region of interest" description="Disordered" evidence="12">
    <location>
        <begin position="1106"/>
        <end position="1140"/>
    </location>
</feature>
<sequence>LDRKKIKEVTESHVHSQAFMEDHGQKGKMVHESNPGKTTAGAGEDVKNDAPFSSQTSVFQEKAPLDNYSSVCEICKAGGELLCCDGKDCLLTYHLSCVDPPLDQVPPGDWFCPDCVSKKTYSKFSSVPPIIESIWDVKESDIILDGPCDRLTTSNASNQKQRKKEEYSQGKHLSEVEYGSPMPIVRKNGVSEATVIPTKMLADVSSHALQTIHPDGPRINSENEFKKENLYFVKYKGLAHLHNRWITESQIMKEAPKQLSTFNKKVQQGMALKWNPQWTEPHRLIRKRVLMPSKHPLDNCDNLLNRNVEWLVLWKGLGYDQCTWELEGLDILGSTSASELMKAYEKRSKGAQQRAFPRRESKMAKNLQDAAYVKLKEIPEWIRGGNSPSHQLKYINKLHKFWKTHQNAVIIDEVNQERILITIMFILLLIKEFGVVRPILVVATSTTISSWEDELLRFDSLVNFVVYNGNRNSREVIRKQEFYEESGCVMIQIVLTTCDILVADVEYLKHLEWEALIVDEFQRFNLPKSLCHLEQVPVDFRLVLFSEAPKENLSEMSLLLSFLMVEKSGQVVDTLRQDEDEEGKGGRNKVKKILDKYIIYEHKSDNLSGVKLMEHWVPVEFTNVQMEQYCNLLIRSSDLLCLLSKKNDSVERLRDLLLSLRKCCNHPYLIDPSLEISLTKRFPERECYDVGINASGKLQLLDNVLLKIKLKARRLLILYQTPSRSGFASIGDILDDHLRNRLGAESYERVDGGLAPAKKQAALQRFNCKDSGRLVFLLEKRACGPNIKLSSIDTVIIFDSDWNPLNDLRALQKTHIDTKVEHLKVFRFYSPYTVEERLLIAAKVDIEFDTNLENFNAIVCQQMLRWGAVHLFQNYDKFHGSVSPLLGSQYLYSDANLEILVEGMLDNTSSSLDLDDTLWVSLAPRVSRTHGYGKDIMLFGESEDQLIEEGKIPSNVFWKTVLNARHVDIECSSRRQQRLKNKVRYSGRPSSKSERELTDAGVKTKRRRLSDTLDPLTISSWIEDATKSISVEKERDKNVADWSIADQSSHKSSKSGNSNIKDKNLFIALHPGEHSGLSLGTFDACKELSGSDVEIVSKTSCRKTTYSSPNSQLRAVKESVKSKEPLSHKGVSNRTSTSSLEGSVYQNKESGDDHVLSLPHQNIHFRIKQEIIQLCNALQFPDEVAKMAEEFHSHVTKNYDLPIEKIGSAQALEISLCLAAANCLKHVVDIEASLKLAKSQFHFKCSRREVDLVYEELCQKFPSFKIRVPLTVAQPCNGSVFPPTNPTNRKNTEKSCLKDDKVSNDDYPTKVIHSSSVQPETNSHSSTGIDVHQLERVEAICSLGTNNNHDYLGQTSIRSPVQEEMNFHPERFVSISRKQGIDVPNQRGIPDSESDPEHNKSTQHHNVLASKNTNLMADNICAEKQKSMSPHLLKHQSEQTAFNEGSGSNKEKHKKMHNSRIDTISNTEMSMKLIEKEKNNAKKYREGNQHLHTGSGHLGIMQACCREDKNERHNSIVKGTTAKTISSLPGSRVHVELTTAETVPSQPSSRVNMELTTAETVPSKPSSRENLRLAAETVPSQPSSRVDLATDILYAQPTGIPQNGVDSPCRTSSALYTDQCSQGDGSSFLREWQPNHLSSSQQYLPLPSAETREQSQQTPQFSRFTNSLSSIQNQQYNYINISEPQNQSQHLHHTSGVCQVAMPITSSHLLESIFMEAGSTVAVTTEPSTMGLTSHPPSASFSYHSMQIGTSASSRILQPNSTDPLLHEMLRLKKENERIKKLHEEEFTQIKAQFQREFEDLKNKYDTLFQEKQLSFEQKKKYLEAILVKVSLNQRLGEMLRGNARRENNSMVSGPATRQLQSHQAARHDFGERITQVSNPTTHTGVSASGPDTLTAARGVQASGMPTSQGSGLSSRMLEGRVSSNANLPGFGSTVSSSIPVFQTPADSIVHVPAPPTSIASIITDSGNQVPNSTFTLIPSQNVTEFQPGFKLNLDVNSITRDVRQSVGGNLSMYRRTGIPVSSSCDITRGSSICASKTSQGQIEQPQSATVPPQQMNYVSDSSAIDGVICLSDDD</sequence>
<dbReference type="GO" id="GO:0042393">
    <property type="term" value="F:histone binding"/>
    <property type="evidence" value="ECO:0007669"/>
    <property type="project" value="TreeGrafter"/>
</dbReference>
<feature type="compositionally biased region" description="Basic and acidic residues" evidence="12">
    <location>
        <begin position="1"/>
        <end position="31"/>
    </location>
</feature>
<dbReference type="PROSITE" id="PS01359">
    <property type="entry name" value="ZF_PHD_1"/>
    <property type="match status" value="1"/>
</dbReference>
<dbReference type="CDD" id="cd15532">
    <property type="entry name" value="PHD2_CHD_II"/>
    <property type="match status" value="1"/>
</dbReference>
<dbReference type="GO" id="GO:0016887">
    <property type="term" value="F:ATP hydrolysis activity"/>
    <property type="evidence" value="ECO:0007669"/>
    <property type="project" value="TreeGrafter"/>
</dbReference>
<dbReference type="InterPro" id="IPR001650">
    <property type="entry name" value="Helicase_C-like"/>
</dbReference>
<keyword evidence="7" id="KW-0862">Zinc</keyword>
<dbReference type="GO" id="GO:0000785">
    <property type="term" value="C:chromatin"/>
    <property type="evidence" value="ECO:0007669"/>
    <property type="project" value="TreeGrafter"/>
</dbReference>
<dbReference type="InterPro" id="IPR038718">
    <property type="entry name" value="SNF2-like_sf"/>
</dbReference>
<dbReference type="InterPro" id="IPR011011">
    <property type="entry name" value="Znf_FYVE_PHD"/>
</dbReference>
<dbReference type="InterPro" id="IPR023780">
    <property type="entry name" value="Chromo_domain"/>
</dbReference>
<dbReference type="InterPro" id="IPR019786">
    <property type="entry name" value="Zinc_finger_PHD-type_CS"/>
</dbReference>
<dbReference type="Gene3D" id="3.30.40.10">
    <property type="entry name" value="Zinc/RING finger domain, C3HC4 (zinc finger)"/>
    <property type="match status" value="1"/>
</dbReference>
<proteinExistence type="predicted"/>
<feature type="compositionally biased region" description="Basic and acidic residues" evidence="12">
    <location>
        <begin position="1115"/>
        <end position="1127"/>
    </location>
</feature>
<feature type="region of interest" description="Disordered" evidence="12">
    <location>
        <begin position="1381"/>
        <end position="1403"/>
    </location>
</feature>
<dbReference type="SUPFAM" id="SSF57903">
    <property type="entry name" value="FYVE/PHD zinc finger"/>
    <property type="match status" value="1"/>
</dbReference>
<dbReference type="SUPFAM" id="SSF54160">
    <property type="entry name" value="Chromo domain-like"/>
    <property type="match status" value="2"/>
</dbReference>
<feature type="region of interest" description="Disordered" evidence="12">
    <location>
        <begin position="1278"/>
        <end position="1307"/>
    </location>
</feature>
<dbReference type="GO" id="GO:0140658">
    <property type="term" value="F:ATP-dependent chromatin remodeler activity"/>
    <property type="evidence" value="ECO:0007669"/>
    <property type="project" value="TreeGrafter"/>
</dbReference>
<feature type="non-terminal residue" evidence="16">
    <location>
        <position position="1"/>
    </location>
</feature>
<evidence type="ECO:0000256" key="1">
    <source>
        <dbReference type="ARBA" id="ARBA00004123"/>
    </source>
</evidence>
<organism evidence="16 17">
    <name type="scientific">Taxus chinensis</name>
    <name type="common">Chinese yew</name>
    <name type="synonym">Taxus wallichiana var. chinensis</name>
    <dbReference type="NCBI Taxonomy" id="29808"/>
    <lineage>
        <taxon>Eukaryota</taxon>
        <taxon>Viridiplantae</taxon>
        <taxon>Streptophyta</taxon>
        <taxon>Embryophyta</taxon>
        <taxon>Tracheophyta</taxon>
        <taxon>Spermatophyta</taxon>
        <taxon>Pinopsida</taxon>
        <taxon>Pinidae</taxon>
        <taxon>Conifers II</taxon>
        <taxon>Cupressales</taxon>
        <taxon>Taxaceae</taxon>
        <taxon>Taxus</taxon>
    </lineage>
</organism>
<feature type="domain" description="PHD-type" evidence="13">
    <location>
        <begin position="69"/>
        <end position="118"/>
    </location>
</feature>
<evidence type="ECO:0000313" key="16">
    <source>
        <dbReference type="EMBL" id="KAH9300334.1"/>
    </source>
</evidence>
<protein>
    <submittedName>
        <fullName evidence="16">Uncharacterized protein</fullName>
    </submittedName>
</protein>
<keyword evidence="3" id="KW-0677">Repeat</keyword>
<dbReference type="InterPro" id="IPR027417">
    <property type="entry name" value="P-loop_NTPase"/>
</dbReference>
<feature type="domain" description="Helicase ATP-binding" evidence="14">
    <location>
        <begin position="399"/>
        <end position="567"/>
    </location>
</feature>
<dbReference type="SUPFAM" id="SSF52540">
    <property type="entry name" value="P-loop containing nucleoside triphosphate hydrolases"/>
    <property type="match status" value="2"/>
</dbReference>
<dbReference type="InterPro" id="IPR001965">
    <property type="entry name" value="Znf_PHD"/>
</dbReference>
<dbReference type="SMART" id="SM00249">
    <property type="entry name" value="PHD"/>
    <property type="match status" value="1"/>
</dbReference>
<dbReference type="Gene3D" id="3.40.50.300">
    <property type="entry name" value="P-loop containing nucleotide triphosphate hydrolases"/>
    <property type="match status" value="1"/>
</dbReference>
<dbReference type="SMART" id="SM00298">
    <property type="entry name" value="CHROMO"/>
    <property type="match status" value="2"/>
</dbReference>
<evidence type="ECO:0000256" key="5">
    <source>
        <dbReference type="ARBA" id="ARBA00022771"/>
    </source>
</evidence>
<evidence type="ECO:0000256" key="6">
    <source>
        <dbReference type="ARBA" id="ARBA00022801"/>
    </source>
</evidence>
<feature type="domain" description="Helicase C-terminal" evidence="15">
    <location>
        <begin position="700"/>
        <end position="863"/>
    </location>
</feature>
<dbReference type="Pfam" id="PF00176">
    <property type="entry name" value="SNF2-rel_dom"/>
    <property type="match status" value="1"/>
</dbReference>
<evidence type="ECO:0000259" key="13">
    <source>
        <dbReference type="PROSITE" id="PS50016"/>
    </source>
</evidence>
<reference evidence="16 17" key="1">
    <citation type="journal article" date="2021" name="Nat. Plants">
        <title>The Taxus genome provides insights into paclitaxel biosynthesis.</title>
        <authorList>
            <person name="Xiong X."/>
            <person name="Gou J."/>
            <person name="Liao Q."/>
            <person name="Li Y."/>
            <person name="Zhou Q."/>
            <person name="Bi G."/>
            <person name="Li C."/>
            <person name="Du R."/>
            <person name="Wang X."/>
            <person name="Sun T."/>
            <person name="Guo L."/>
            <person name="Liang H."/>
            <person name="Lu P."/>
            <person name="Wu Y."/>
            <person name="Zhang Z."/>
            <person name="Ro D.K."/>
            <person name="Shang Y."/>
            <person name="Huang S."/>
            <person name="Yan J."/>
        </authorList>
    </citation>
    <scope>NUCLEOTIDE SEQUENCE [LARGE SCALE GENOMIC DNA]</scope>
    <source>
        <strain evidence="16">Ta-2019</strain>
    </source>
</reference>
<evidence type="ECO:0000256" key="3">
    <source>
        <dbReference type="ARBA" id="ARBA00022737"/>
    </source>
</evidence>
<dbReference type="PROSITE" id="PS51194">
    <property type="entry name" value="HELICASE_CTER"/>
    <property type="match status" value="1"/>
</dbReference>
<name>A0AA38CNZ9_TAXCH</name>